<feature type="transmembrane region" description="Helical" evidence="13">
    <location>
        <begin position="149"/>
        <end position="182"/>
    </location>
</feature>
<comment type="similarity">
    <text evidence="2">Belongs to the TMEM175 family.</text>
</comment>
<sequence>MEVNKNRLEAFSDAVLAIIMTIMVLDLKVPHDPTWQNYVDAYPIFASYALSFVFIGLYWSNHHHLFHEVSKVDNKILWLNMFTLFWESLIPFVTGSMGENHFSNITVAMYSIVMTFSTIAHICLVKALQNLHGTDSRFSRLFEGHFKGYATIFINTMATLLALAGFPRLAFILMCLIALAWFLPHHRISSTSARENS</sequence>
<evidence type="ECO:0000313" key="15">
    <source>
        <dbReference type="Proteomes" id="UP000232196"/>
    </source>
</evidence>
<dbReference type="OrthoDB" id="7626281at2"/>
<evidence type="ECO:0000256" key="1">
    <source>
        <dbReference type="ARBA" id="ARBA00004141"/>
    </source>
</evidence>
<evidence type="ECO:0000256" key="10">
    <source>
        <dbReference type="ARBA" id="ARBA00023136"/>
    </source>
</evidence>
<evidence type="ECO:0000256" key="8">
    <source>
        <dbReference type="ARBA" id="ARBA00022989"/>
    </source>
</evidence>
<comment type="caution">
    <text evidence="14">The sequence shown here is derived from an EMBL/GenBank/DDBJ whole genome shotgun (WGS) entry which is preliminary data.</text>
</comment>
<evidence type="ECO:0000256" key="13">
    <source>
        <dbReference type="SAM" id="Phobius"/>
    </source>
</evidence>
<evidence type="ECO:0000256" key="12">
    <source>
        <dbReference type="ARBA" id="ARBA00034430"/>
    </source>
</evidence>
<evidence type="ECO:0000313" key="14">
    <source>
        <dbReference type="EMBL" id="PJZ24431.1"/>
    </source>
</evidence>
<dbReference type="EMBL" id="NPDN01000008">
    <property type="protein sequence ID" value="PJZ24431.1"/>
    <property type="molecule type" value="Genomic_DNA"/>
</dbReference>
<dbReference type="Proteomes" id="UP000232196">
    <property type="component" value="Unassembled WGS sequence"/>
</dbReference>
<evidence type="ECO:0000256" key="3">
    <source>
        <dbReference type="ARBA" id="ARBA00022448"/>
    </source>
</evidence>
<reference evidence="14 15" key="1">
    <citation type="submission" date="2017-07" db="EMBL/GenBank/DDBJ databases">
        <title>Leptospira spp. isolated from tropical soils.</title>
        <authorList>
            <person name="Thibeaux R."/>
            <person name="Iraola G."/>
            <person name="Ferres I."/>
            <person name="Bierque E."/>
            <person name="Girault D."/>
            <person name="Soupe-Gilbert M.-E."/>
            <person name="Picardeau M."/>
            <person name="Goarant C."/>
        </authorList>
    </citation>
    <scope>NUCLEOTIDE SEQUENCE [LARGE SCALE GENOMIC DNA]</scope>
    <source>
        <strain evidence="14 15">MCA1-C-A1</strain>
    </source>
</reference>
<dbReference type="Pfam" id="PF06736">
    <property type="entry name" value="TMEM175"/>
    <property type="match status" value="1"/>
</dbReference>
<evidence type="ECO:0000256" key="7">
    <source>
        <dbReference type="ARBA" id="ARBA00022958"/>
    </source>
</evidence>
<organism evidence="14 15">
    <name type="scientific">Leptospira hartskeerlii</name>
    <dbReference type="NCBI Taxonomy" id="2023177"/>
    <lineage>
        <taxon>Bacteria</taxon>
        <taxon>Pseudomonadati</taxon>
        <taxon>Spirochaetota</taxon>
        <taxon>Spirochaetia</taxon>
        <taxon>Leptospirales</taxon>
        <taxon>Leptospiraceae</taxon>
        <taxon>Leptospira</taxon>
    </lineage>
</organism>
<dbReference type="GO" id="GO:0005267">
    <property type="term" value="F:potassium channel activity"/>
    <property type="evidence" value="ECO:0007669"/>
    <property type="project" value="UniProtKB-KW"/>
</dbReference>
<evidence type="ECO:0000256" key="5">
    <source>
        <dbReference type="ARBA" id="ARBA00022692"/>
    </source>
</evidence>
<dbReference type="GO" id="GO:0016020">
    <property type="term" value="C:membrane"/>
    <property type="evidence" value="ECO:0007669"/>
    <property type="project" value="UniProtKB-SubCell"/>
</dbReference>
<keyword evidence="4" id="KW-0633">Potassium transport</keyword>
<dbReference type="PANTHER" id="PTHR31462:SF5">
    <property type="entry name" value="ENDOSOMAL_LYSOSOMAL PROTON CHANNEL TMEM175"/>
    <property type="match status" value="1"/>
</dbReference>
<keyword evidence="6" id="KW-0631">Potassium channel</keyword>
<evidence type="ECO:0008006" key="16">
    <source>
        <dbReference type="Google" id="ProtNLM"/>
    </source>
</evidence>
<dbReference type="GO" id="GO:0015252">
    <property type="term" value="F:proton channel activity"/>
    <property type="evidence" value="ECO:0007669"/>
    <property type="project" value="InterPro"/>
</dbReference>
<accession>A0A2M9X9Q7</accession>
<proteinExistence type="inferred from homology"/>
<comment type="subcellular location">
    <subcellularLocation>
        <location evidence="1">Membrane</location>
        <topology evidence="1">Multi-pass membrane protein</topology>
    </subcellularLocation>
</comment>
<feature type="transmembrane region" description="Helical" evidence="13">
    <location>
        <begin position="41"/>
        <end position="60"/>
    </location>
</feature>
<keyword evidence="8 13" id="KW-1133">Transmembrane helix</keyword>
<keyword evidence="9" id="KW-0406">Ion transport</keyword>
<keyword evidence="3" id="KW-0813">Transport</keyword>
<dbReference type="AlphaFoldDB" id="A0A2M9X9Q7"/>
<evidence type="ECO:0000256" key="9">
    <source>
        <dbReference type="ARBA" id="ARBA00023065"/>
    </source>
</evidence>
<keyword evidence="11" id="KW-0407">Ion channel</keyword>
<evidence type="ECO:0000256" key="11">
    <source>
        <dbReference type="ARBA" id="ARBA00023303"/>
    </source>
</evidence>
<keyword evidence="15" id="KW-1185">Reference proteome</keyword>
<gene>
    <name evidence="14" type="ORF">CH357_15240</name>
</gene>
<feature type="transmembrane region" description="Helical" evidence="13">
    <location>
        <begin position="107"/>
        <end position="128"/>
    </location>
</feature>
<name>A0A2M9X9Q7_9LEPT</name>
<keyword evidence="5 13" id="KW-0812">Transmembrane</keyword>
<comment type="catalytic activity">
    <reaction evidence="12">
        <text>K(+)(in) = K(+)(out)</text>
        <dbReference type="Rhea" id="RHEA:29463"/>
        <dbReference type="ChEBI" id="CHEBI:29103"/>
    </reaction>
</comment>
<protein>
    <recommendedName>
        <fullName evidence="16">DUF1211 domain-containing protein</fullName>
    </recommendedName>
</protein>
<dbReference type="PANTHER" id="PTHR31462">
    <property type="entry name" value="ENDOSOMAL/LYSOSOMAL POTASSIUM CHANNEL TMEM175"/>
    <property type="match status" value="1"/>
</dbReference>
<keyword evidence="10 13" id="KW-0472">Membrane</keyword>
<feature type="transmembrane region" description="Helical" evidence="13">
    <location>
        <begin position="12"/>
        <end position="29"/>
    </location>
</feature>
<dbReference type="InterPro" id="IPR010617">
    <property type="entry name" value="TMEM175-like"/>
</dbReference>
<evidence type="ECO:0000256" key="4">
    <source>
        <dbReference type="ARBA" id="ARBA00022538"/>
    </source>
</evidence>
<dbReference type="RefSeq" id="WP_100707634.1">
    <property type="nucleotide sequence ID" value="NZ_NPDL01000007.1"/>
</dbReference>
<evidence type="ECO:0000256" key="6">
    <source>
        <dbReference type="ARBA" id="ARBA00022826"/>
    </source>
</evidence>
<keyword evidence="7" id="KW-0630">Potassium</keyword>
<evidence type="ECO:0000256" key="2">
    <source>
        <dbReference type="ARBA" id="ARBA00006920"/>
    </source>
</evidence>
<feature type="transmembrane region" description="Helical" evidence="13">
    <location>
        <begin position="76"/>
        <end position="95"/>
    </location>
</feature>